<dbReference type="Proteomes" id="UP000252415">
    <property type="component" value="Unassembled WGS sequence"/>
</dbReference>
<accession>A0A368VT74</accession>
<comment type="caution">
    <text evidence="1">The sequence shown here is derived from an EMBL/GenBank/DDBJ whole genome shotgun (WGS) entry which is preliminary data.</text>
</comment>
<gene>
    <name evidence="1" type="ORF">DFP97_111193</name>
</gene>
<reference evidence="1 2" key="1">
    <citation type="submission" date="2018-07" db="EMBL/GenBank/DDBJ databases">
        <title>Genomic Encyclopedia of Type Strains, Phase III (KMG-III): the genomes of soil and plant-associated and newly described type strains.</title>
        <authorList>
            <person name="Whitman W."/>
        </authorList>
    </citation>
    <scope>NUCLEOTIDE SEQUENCE [LARGE SCALE GENOMIC DNA]</scope>
    <source>
        <strain evidence="1 2">CECT 7506</strain>
    </source>
</reference>
<keyword evidence="2" id="KW-1185">Reference proteome</keyword>
<dbReference type="RefSeq" id="WP_114381666.1">
    <property type="nucleotide sequence ID" value="NZ_QPJD01000011.1"/>
</dbReference>
<dbReference type="AlphaFoldDB" id="A0A368VT74"/>
<evidence type="ECO:0000313" key="2">
    <source>
        <dbReference type="Proteomes" id="UP000252415"/>
    </source>
</evidence>
<protein>
    <submittedName>
        <fullName evidence="1">Uncharacterized protein</fullName>
    </submittedName>
</protein>
<proteinExistence type="predicted"/>
<evidence type="ECO:0000313" key="1">
    <source>
        <dbReference type="EMBL" id="RCW44966.1"/>
    </source>
</evidence>
<name>A0A368VT74_9BACL</name>
<organism evidence="1 2">
    <name type="scientific">Paenibacillus prosopidis</name>
    <dbReference type="NCBI Taxonomy" id="630520"/>
    <lineage>
        <taxon>Bacteria</taxon>
        <taxon>Bacillati</taxon>
        <taxon>Bacillota</taxon>
        <taxon>Bacilli</taxon>
        <taxon>Bacillales</taxon>
        <taxon>Paenibacillaceae</taxon>
        <taxon>Paenibacillus</taxon>
    </lineage>
</organism>
<dbReference type="EMBL" id="QPJD01000011">
    <property type="protein sequence ID" value="RCW44966.1"/>
    <property type="molecule type" value="Genomic_DNA"/>
</dbReference>
<sequence length="63" mass="7493">MEIIVDKNKAAIDREGQWLSTAVMQRHTARWELRAVIGRLPAAWYFFWMKMVYPSHTNLVRTT</sequence>